<reference evidence="2" key="1">
    <citation type="submission" date="2022-10" db="EMBL/GenBank/DDBJ databases">
        <title>The complete genomes of actinobacterial strains from the NBC collection.</title>
        <authorList>
            <person name="Joergensen T.S."/>
            <person name="Alvarez Arevalo M."/>
            <person name="Sterndorff E.B."/>
            <person name="Faurdal D."/>
            <person name="Vuksanovic O."/>
            <person name="Mourched A.-S."/>
            <person name="Charusanti P."/>
            <person name="Shaw S."/>
            <person name="Blin K."/>
            <person name="Weber T."/>
        </authorList>
    </citation>
    <scope>NUCLEOTIDE SEQUENCE</scope>
    <source>
        <strain evidence="2">NBC_00093</strain>
    </source>
</reference>
<sequence>MFTVGFLILIARVGWFYFKSNSRDWNKLLPFGLSALSFAAAGACAGGIIGSIMQWAREGVGKVGDAALEKGTGAAHTEISRPAEFGTLTPYGAVIMLGLIVLMVVLFKSAKRKPKKEMWWGGPTGLTLGPFLGAVTVTPLINWIGEISIYQPFFS</sequence>
<feature type="transmembrane region" description="Helical" evidence="1">
    <location>
        <begin position="119"/>
        <end position="145"/>
    </location>
</feature>
<accession>A0AAU2AIK1</accession>
<evidence type="ECO:0000256" key="1">
    <source>
        <dbReference type="SAM" id="Phobius"/>
    </source>
</evidence>
<feature type="transmembrane region" description="Helical" evidence="1">
    <location>
        <begin position="88"/>
        <end position="107"/>
    </location>
</feature>
<keyword evidence="1" id="KW-0812">Transmembrane</keyword>
<name>A0AAU2AIK1_9ACTN</name>
<gene>
    <name evidence="2" type="ORF">OHA22_51135</name>
</gene>
<protein>
    <submittedName>
        <fullName evidence="2">Uncharacterized protein</fullName>
    </submittedName>
</protein>
<proteinExistence type="predicted"/>
<evidence type="ECO:0000313" key="2">
    <source>
        <dbReference type="EMBL" id="WTT23909.1"/>
    </source>
</evidence>
<keyword evidence="1" id="KW-1133">Transmembrane helix</keyword>
<organism evidence="2">
    <name type="scientific">Streptomyces sp. NBC_00093</name>
    <dbReference type="NCBI Taxonomy" id="2975649"/>
    <lineage>
        <taxon>Bacteria</taxon>
        <taxon>Bacillati</taxon>
        <taxon>Actinomycetota</taxon>
        <taxon>Actinomycetes</taxon>
        <taxon>Kitasatosporales</taxon>
        <taxon>Streptomycetaceae</taxon>
        <taxon>Streptomyces</taxon>
    </lineage>
</organism>
<dbReference type="EMBL" id="CP108223">
    <property type="protein sequence ID" value="WTT23909.1"/>
    <property type="molecule type" value="Genomic_DNA"/>
</dbReference>
<feature type="transmembrane region" description="Helical" evidence="1">
    <location>
        <begin position="28"/>
        <end position="53"/>
    </location>
</feature>
<keyword evidence="1" id="KW-0472">Membrane</keyword>
<dbReference type="AlphaFoldDB" id="A0AAU2AIK1"/>